<feature type="non-terminal residue" evidence="1">
    <location>
        <position position="57"/>
    </location>
</feature>
<evidence type="ECO:0000313" key="1">
    <source>
        <dbReference type="EMBL" id="MCD9561388.1"/>
    </source>
</evidence>
<dbReference type="EMBL" id="JACEIK010002470">
    <property type="protein sequence ID" value="MCD9561388.1"/>
    <property type="molecule type" value="Genomic_DNA"/>
</dbReference>
<dbReference type="Proteomes" id="UP000823775">
    <property type="component" value="Unassembled WGS sequence"/>
</dbReference>
<accession>A0ABS8URA8</accession>
<sequence>MSLWIRLQIKISKLTHEKDKRVTSNGSSVDEGRRFVGEEMGKMRVKGRFGCCGGISP</sequence>
<gene>
    <name evidence="1" type="ORF">HAX54_020491</name>
</gene>
<organism evidence="1 2">
    <name type="scientific">Datura stramonium</name>
    <name type="common">Jimsonweed</name>
    <name type="synonym">Common thornapple</name>
    <dbReference type="NCBI Taxonomy" id="4076"/>
    <lineage>
        <taxon>Eukaryota</taxon>
        <taxon>Viridiplantae</taxon>
        <taxon>Streptophyta</taxon>
        <taxon>Embryophyta</taxon>
        <taxon>Tracheophyta</taxon>
        <taxon>Spermatophyta</taxon>
        <taxon>Magnoliopsida</taxon>
        <taxon>eudicotyledons</taxon>
        <taxon>Gunneridae</taxon>
        <taxon>Pentapetalae</taxon>
        <taxon>asterids</taxon>
        <taxon>lamiids</taxon>
        <taxon>Solanales</taxon>
        <taxon>Solanaceae</taxon>
        <taxon>Solanoideae</taxon>
        <taxon>Datureae</taxon>
        <taxon>Datura</taxon>
    </lineage>
</organism>
<protein>
    <submittedName>
        <fullName evidence="1">Uncharacterized protein</fullName>
    </submittedName>
</protein>
<comment type="caution">
    <text evidence="1">The sequence shown here is derived from an EMBL/GenBank/DDBJ whole genome shotgun (WGS) entry which is preliminary data.</text>
</comment>
<keyword evidence="2" id="KW-1185">Reference proteome</keyword>
<name>A0ABS8URA8_DATST</name>
<proteinExistence type="predicted"/>
<reference evidence="1 2" key="1">
    <citation type="journal article" date="2021" name="BMC Genomics">
        <title>Datura genome reveals duplications of psychoactive alkaloid biosynthetic genes and high mutation rate following tissue culture.</title>
        <authorList>
            <person name="Rajewski A."/>
            <person name="Carter-House D."/>
            <person name="Stajich J."/>
            <person name="Litt A."/>
        </authorList>
    </citation>
    <scope>NUCLEOTIDE SEQUENCE [LARGE SCALE GENOMIC DNA]</scope>
    <source>
        <strain evidence="1">AR-01</strain>
    </source>
</reference>
<evidence type="ECO:0000313" key="2">
    <source>
        <dbReference type="Proteomes" id="UP000823775"/>
    </source>
</evidence>